<dbReference type="InterPro" id="IPR050469">
    <property type="entry name" value="Diguanylate_Cyclase"/>
</dbReference>
<feature type="transmembrane region" description="Helical" evidence="4">
    <location>
        <begin position="60"/>
        <end position="83"/>
    </location>
</feature>
<dbReference type="Gene3D" id="3.30.70.270">
    <property type="match status" value="1"/>
</dbReference>
<dbReference type="SMART" id="SM00267">
    <property type="entry name" value="GGDEF"/>
    <property type="match status" value="1"/>
</dbReference>
<keyword evidence="4" id="KW-0812">Transmembrane</keyword>
<dbReference type="STRING" id="349064.SAMN05660429_01188"/>
<comment type="catalytic activity">
    <reaction evidence="3">
        <text>2 GTP = 3',3'-c-di-GMP + 2 diphosphate</text>
        <dbReference type="Rhea" id="RHEA:24898"/>
        <dbReference type="ChEBI" id="CHEBI:33019"/>
        <dbReference type="ChEBI" id="CHEBI:37565"/>
        <dbReference type="ChEBI" id="CHEBI:58805"/>
        <dbReference type="EC" id="2.7.7.65"/>
    </reaction>
</comment>
<feature type="transmembrane region" description="Helical" evidence="4">
    <location>
        <begin position="90"/>
        <end position="108"/>
    </location>
</feature>
<sequence length="376" mass="42161">MDANLSISITVIIISAMMFFASFLFKDGEREKPARFAFRLFYFFTLLIFCGLVAESYLHYEYFVISTKIFIALSVSSLVTGIMWRCRSKIPVSLIYFIAIAIIVADLSEFAPNFRWPSLFNGICAIFAVYALFNRENSNAGDKGLGLVMIGYLALMFTHLQSDSWMTADHDDLNIVIDVFLFVPAFVSGVTVFIFLSYMLDVQKELEFKASTDALTGLFNRRHFIRASNKLLALAGRHKFPISVIMCDIDHFKAINDKYGHPAGDAVLREYAKLMESLLRVGDIVARYGGEEFVILLPQTNSDGARQVAERMRDKAADLSIKAGKHLINFTVSFGVAQVASFDDIDESIENADKALYQAKENGRNQVVLVNRASLA</sequence>
<dbReference type="OrthoDB" id="9812260at2"/>
<evidence type="ECO:0000259" key="5">
    <source>
        <dbReference type="PROSITE" id="PS50887"/>
    </source>
</evidence>
<keyword evidence="7" id="KW-1185">Reference proteome</keyword>
<feature type="transmembrane region" description="Helical" evidence="4">
    <location>
        <begin position="114"/>
        <end position="133"/>
    </location>
</feature>
<dbReference type="NCBIfam" id="TIGR00254">
    <property type="entry name" value="GGDEF"/>
    <property type="match status" value="1"/>
</dbReference>
<dbReference type="Pfam" id="PF00990">
    <property type="entry name" value="GGDEF"/>
    <property type="match status" value="1"/>
</dbReference>
<dbReference type="GO" id="GO:0052621">
    <property type="term" value="F:diguanylate cyclase activity"/>
    <property type="evidence" value="ECO:0007669"/>
    <property type="project" value="UniProtKB-EC"/>
</dbReference>
<evidence type="ECO:0000256" key="3">
    <source>
        <dbReference type="ARBA" id="ARBA00034247"/>
    </source>
</evidence>
<dbReference type="FunFam" id="3.30.70.270:FF:000001">
    <property type="entry name" value="Diguanylate cyclase domain protein"/>
    <property type="match status" value="1"/>
</dbReference>
<organism evidence="6 7">
    <name type="scientific">Thalassotalea agarivorans</name>
    <name type="common">Thalassomonas agarivorans</name>
    <dbReference type="NCBI Taxonomy" id="349064"/>
    <lineage>
        <taxon>Bacteria</taxon>
        <taxon>Pseudomonadati</taxon>
        <taxon>Pseudomonadota</taxon>
        <taxon>Gammaproteobacteria</taxon>
        <taxon>Alteromonadales</taxon>
        <taxon>Colwelliaceae</taxon>
        <taxon>Thalassotalea</taxon>
    </lineage>
</organism>
<dbReference type="EMBL" id="FOHK01000005">
    <property type="protein sequence ID" value="SET18456.1"/>
    <property type="molecule type" value="Genomic_DNA"/>
</dbReference>
<dbReference type="RefSeq" id="WP_093328466.1">
    <property type="nucleotide sequence ID" value="NZ_AP027363.1"/>
</dbReference>
<feature type="transmembrane region" description="Helical" evidence="4">
    <location>
        <begin position="6"/>
        <end position="24"/>
    </location>
</feature>
<name>A0A1I0CGH5_THASX</name>
<feature type="transmembrane region" description="Helical" evidence="4">
    <location>
        <begin position="145"/>
        <end position="162"/>
    </location>
</feature>
<evidence type="ECO:0000256" key="1">
    <source>
        <dbReference type="ARBA" id="ARBA00001946"/>
    </source>
</evidence>
<feature type="transmembrane region" description="Helical" evidence="4">
    <location>
        <begin position="36"/>
        <end position="54"/>
    </location>
</feature>
<keyword evidence="4" id="KW-0472">Membrane</keyword>
<evidence type="ECO:0000256" key="2">
    <source>
        <dbReference type="ARBA" id="ARBA00012528"/>
    </source>
</evidence>
<accession>A0A1I0CGH5</accession>
<dbReference type="InterPro" id="IPR000160">
    <property type="entry name" value="GGDEF_dom"/>
</dbReference>
<keyword evidence="4" id="KW-1133">Transmembrane helix</keyword>
<comment type="cofactor">
    <cofactor evidence="1">
        <name>Mg(2+)</name>
        <dbReference type="ChEBI" id="CHEBI:18420"/>
    </cofactor>
</comment>
<reference evidence="6 7" key="1">
    <citation type="submission" date="2016-10" db="EMBL/GenBank/DDBJ databases">
        <authorList>
            <person name="de Groot N.N."/>
        </authorList>
    </citation>
    <scope>NUCLEOTIDE SEQUENCE [LARGE SCALE GENOMIC DNA]</scope>
    <source>
        <strain evidence="6 7">DSM 19706</strain>
    </source>
</reference>
<dbReference type="SUPFAM" id="SSF55073">
    <property type="entry name" value="Nucleotide cyclase"/>
    <property type="match status" value="1"/>
</dbReference>
<evidence type="ECO:0000313" key="6">
    <source>
        <dbReference type="EMBL" id="SET18456.1"/>
    </source>
</evidence>
<protein>
    <recommendedName>
        <fullName evidence="2">diguanylate cyclase</fullName>
        <ecNumber evidence="2">2.7.7.65</ecNumber>
    </recommendedName>
</protein>
<dbReference type="PROSITE" id="PS50887">
    <property type="entry name" value="GGDEF"/>
    <property type="match status" value="1"/>
</dbReference>
<proteinExistence type="predicted"/>
<dbReference type="InterPro" id="IPR043128">
    <property type="entry name" value="Rev_trsase/Diguanyl_cyclase"/>
</dbReference>
<gene>
    <name evidence="6" type="ORF">SAMN05660429_01188</name>
</gene>
<dbReference type="AlphaFoldDB" id="A0A1I0CGH5"/>
<dbReference type="Proteomes" id="UP000199308">
    <property type="component" value="Unassembled WGS sequence"/>
</dbReference>
<dbReference type="CDD" id="cd01949">
    <property type="entry name" value="GGDEF"/>
    <property type="match status" value="1"/>
</dbReference>
<feature type="transmembrane region" description="Helical" evidence="4">
    <location>
        <begin position="174"/>
        <end position="200"/>
    </location>
</feature>
<dbReference type="InterPro" id="IPR029787">
    <property type="entry name" value="Nucleotide_cyclase"/>
</dbReference>
<dbReference type="EC" id="2.7.7.65" evidence="2"/>
<dbReference type="PANTHER" id="PTHR45138:SF9">
    <property type="entry name" value="DIGUANYLATE CYCLASE DGCM-RELATED"/>
    <property type="match status" value="1"/>
</dbReference>
<evidence type="ECO:0000313" key="7">
    <source>
        <dbReference type="Proteomes" id="UP000199308"/>
    </source>
</evidence>
<dbReference type="PANTHER" id="PTHR45138">
    <property type="entry name" value="REGULATORY COMPONENTS OF SENSORY TRANSDUCTION SYSTEM"/>
    <property type="match status" value="1"/>
</dbReference>
<feature type="domain" description="GGDEF" evidence="5">
    <location>
        <begin position="240"/>
        <end position="372"/>
    </location>
</feature>
<evidence type="ECO:0000256" key="4">
    <source>
        <dbReference type="SAM" id="Phobius"/>
    </source>
</evidence>